<feature type="domain" description="THAP9-like helix-turn-helix" evidence="1">
    <location>
        <begin position="22"/>
        <end position="100"/>
    </location>
</feature>
<dbReference type="EMBL" id="LBMM01026773">
    <property type="protein sequence ID" value="KMQ82281.1"/>
    <property type="molecule type" value="Genomic_DNA"/>
</dbReference>
<evidence type="ECO:0000313" key="4">
    <source>
        <dbReference type="Proteomes" id="UP000036403"/>
    </source>
</evidence>
<feature type="domain" description="Transposable element P transposase-like RNase H" evidence="2">
    <location>
        <begin position="107"/>
        <end position="185"/>
    </location>
</feature>
<gene>
    <name evidence="3" type="ORF">RF55_23541</name>
</gene>
<dbReference type="Pfam" id="PF12017">
    <property type="entry name" value="Tnp_P_element"/>
    <property type="match status" value="1"/>
</dbReference>
<protein>
    <submittedName>
        <fullName evidence="3">Thap domain-containing protein 9-like protein</fullName>
    </submittedName>
</protein>
<dbReference type="InterPro" id="IPR021896">
    <property type="entry name" value="THAP9-like_HTH"/>
</dbReference>
<organism evidence="3 4">
    <name type="scientific">Lasius niger</name>
    <name type="common">Black garden ant</name>
    <dbReference type="NCBI Taxonomy" id="67767"/>
    <lineage>
        <taxon>Eukaryota</taxon>
        <taxon>Metazoa</taxon>
        <taxon>Ecdysozoa</taxon>
        <taxon>Arthropoda</taxon>
        <taxon>Hexapoda</taxon>
        <taxon>Insecta</taxon>
        <taxon>Pterygota</taxon>
        <taxon>Neoptera</taxon>
        <taxon>Endopterygota</taxon>
        <taxon>Hymenoptera</taxon>
        <taxon>Apocrita</taxon>
        <taxon>Aculeata</taxon>
        <taxon>Formicoidea</taxon>
        <taxon>Formicidae</taxon>
        <taxon>Formicinae</taxon>
        <taxon>Lasius</taxon>
        <taxon>Lasius</taxon>
    </lineage>
</organism>
<comment type="caution">
    <text evidence="3">The sequence shown here is derived from an EMBL/GenBank/DDBJ whole genome shotgun (WGS) entry which is preliminary data.</text>
</comment>
<dbReference type="Proteomes" id="UP000036403">
    <property type="component" value="Unassembled WGS sequence"/>
</dbReference>
<keyword evidence="4" id="KW-1185">Reference proteome</keyword>
<dbReference type="STRING" id="67767.A0A0J7JWJ8"/>
<dbReference type="Pfam" id="PF21787">
    <property type="entry name" value="TNP-like_RNaseH_N"/>
    <property type="match status" value="1"/>
</dbReference>
<feature type="non-terminal residue" evidence="3">
    <location>
        <position position="185"/>
    </location>
</feature>
<proteinExistence type="predicted"/>
<evidence type="ECO:0000313" key="3">
    <source>
        <dbReference type="EMBL" id="KMQ82281.1"/>
    </source>
</evidence>
<evidence type="ECO:0000259" key="2">
    <source>
        <dbReference type="Pfam" id="PF21787"/>
    </source>
</evidence>
<name>A0A0J7JWJ8_LASNI</name>
<dbReference type="InterPro" id="IPR048365">
    <property type="entry name" value="TNP-like_RNaseH_N"/>
</dbReference>
<dbReference type="PaxDb" id="67767-A0A0J7JWJ8"/>
<reference evidence="3 4" key="1">
    <citation type="submission" date="2015-04" db="EMBL/GenBank/DDBJ databases">
        <title>Lasius niger genome sequencing.</title>
        <authorList>
            <person name="Konorov E.A."/>
            <person name="Nikitin M.A."/>
            <person name="Kirill M.V."/>
            <person name="Chang P."/>
        </authorList>
    </citation>
    <scope>NUCLEOTIDE SEQUENCE [LARGE SCALE GENOMIC DNA]</scope>
    <source>
        <tissue evidence="3">Whole</tissue>
    </source>
</reference>
<accession>A0A0J7JWJ8</accession>
<evidence type="ECO:0000259" key="1">
    <source>
        <dbReference type="Pfam" id="PF12017"/>
    </source>
</evidence>
<dbReference type="AlphaFoldDB" id="A0A0J7JWJ8"/>
<sequence length="185" mass="21607">MYQQKCRRLEKKVVSLTLLMKHLQDQKLLSEDAAELLENTVSETERQIIKRHLKGKKRGAFPSELKTFAVTLQFYSTKAYEYVRKTFLNILLHPQTIRKWYSSVEEKPEITREALRTIEAKINEAATEGKILYFSLTMDDMSIRKLIEIENDKYYGYVDLGTSSEHSDNLPEAKYACVFLLVCIN</sequence>
<dbReference type="OrthoDB" id="7534596at2759"/>